<dbReference type="InterPro" id="IPR052164">
    <property type="entry name" value="Anthracycline_SecMetBiosynth"/>
</dbReference>
<accession>A0A849I4A5</accession>
<evidence type="ECO:0000259" key="1">
    <source>
        <dbReference type="PROSITE" id="PS51819"/>
    </source>
</evidence>
<dbReference type="PANTHER" id="PTHR33993:SF14">
    <property type="entry name" value="GB|AAF24581.1"/>
    <property type="match status" value="1"/>
</dbReference>
<dbReference type="Pfam" id="PF00903">
    <property type="entry name" value="Glyoxalase"/>
    <property type="match status" value="2"/>
</dbReference>
<dbReference type="InterPro" id="IPR029068">
    <property type="entry name" value="Glyas_Bleomycin-R_OHBP_Dase"/>
</dbReference>
<comment type="caution">
    <text evidence="2">The sequence shown here is derived from an EMBL/GenBank/DDBJ whole genome shotgun (WGS) entry which is preliminary data.</text>
</comment>
<protein>
    <submittedName>
        <fullName evidence="2">VOC family protein</fullName>
    </submittedName>
</protein>
<dbReference type="CDD" id="cd07247">
    <property type="entry name" value="SgaA_N_like"/>
    <property type="match status" value="2"/>
</dbReference>
<dbReference type="AlphaFoldDB" id="A0A849I4A5"/>
<evidence type="ECO:0000313" key="2">
    <source>
        <dbReference type="EMBL" id="NNM72514.1"/>
    </source>
</evidence>
<dbReference type="EMBL" id="JABEPP010000002">
    <property type="protein sequence ID" value="NNM72514.1"/>
    <property type="molecule type" value="Genomic_DNA"/>
</dbReference>
<dbReference type="PROSITE" id="PS51819">
    <property type="entry name" value="VOC"/>
    <property type="match status" value="2"/>
</dbReference>
<evidence type="ECO:0000313" key="3">
    <source>
        <dbReference type="Proteomes" id="UP000564885"/>
    </source>
</evidence>
<dbReference type="InterPro" id="IPR037523">
    <property type="entry name" value="VOC_core"/>
</dbReference>
<name>A0A849I4A5_9HYPH</name>
<feature type="domain" description="VOC" evidence="1">
    <location>
        <begin position="123"/>
        <end position="240"/>
    </location>
</feature>
<dbReference type="Proteomes" id="UP000564885">
    <property type="component" value="Unassembled WGS sequence"/>
</dbReference>
<reference evidence="2 3" key="1">
    <citation type="submission" date="2020-04" db="EMBL/GenBank/DDBJ databases">
        <title>Enterovirga sp. isolate from soil.</title>
        <authorList>
            <person name="Chea S."/>
            <person name="Kim D.-U."/>
        </authorList>
    </citation>
    <scope>NUCLEOTIDE SEQUENCE [LARGE SCALE GENOMIC DNA]</scope>
    <source>
        <strain evidence="2 3">DB1703</strain>
    </source>
</reference>
<dbReference type="PANTHER" id="PTHR33993">
    <property type="entry name" value="GLYOXALASE-RELATED"/>
    <property type="match status" value="1"/>
</dbReference>
<dbReference type="InterPro" id="IPR004360">
    <property type="entry name" value="Glyas_Fos-R_dOase_dom"/>
</dbReference>
<proteinExistence type="predicted"/>
<dbReference type="SUPFAM" id="SSF54593">
    <property type="entry name" value="Glyoxalase/Bleomycin resistance protein/Dihydroxybiphenyl dioxygenase"/>
    <property type="match status" value="2"/>
</dbReference>
<sequence>MTTDLPAAQRFYTAAMGWEVQDVSRPEMAYILFSASGVPACGLMDVPEPGIPPGFFGYVATDDVERTTEKARALGATIHKEPTDVPGVGSFAVLSDPQGAAFGLHQWSDAATAPGPALMSPGRMSWHEIMTTDWEAAFGFYGELFGWQKSDAIDMGPMGTYQLFTGPGGGDAVGGMFNKPPQIPQPFWLYYVAVPAIAPAVERIRAGGGQIINGPMEVPGGAWIVQGIDPQGAMFALVGMRP</sequence>
<gene>
    <name evidence="2" type="ORF">HJG44_08960</name>
</gene>
<dbReference type="Gene3D" id="3.10.180.10">
    <property type="entry name" value="2,3-Dihydroxybiphenyl 1,2-Dioxygenase, domain 1"/>
    <property type="match status" value="2"/>
</dbReference>
<organism evidence="2 3">
    <name type="scientific">Enterovirga aerilata</name>
    <dbReference type="NCBI Taxonomy" id="2730920"/>
    <lineage>
        <taxon>Bacteria</taxon>
        <taxon>Pseudomonadati</taxon>
        <taxon>Pseudomonadota</taxon>
        <taxon>Alphaproteobacteria</taxon>
        <taxon>Hyphomicrobiales</taxon>
        <taxon>Methylobacteriaceae</taxon>
        <taxon>Enterovirga</taxon>
    </lineage>
</organism>
<feature type="domain" description="VOC" evidence="1">
    <location>
        <begin position="1"/>
        <end position="107"/>
    </location>
</feature>
<keyword evidence="3" id="KW-1185">Reference proteome</keyword>